<feature type="compositionally biased region" description="Polar residues" evidence="1">
    <location>
        <begin position="56"/>
        <end position="67"/>
    </location>
</feature>
<evidence type="ECO:0000313" key="2">
    <source>
        <dbReference type="EMBL" id="KAK8757642.1"/>
    </source>
</evidence>
<dbReference type="AlphaFoldDB" id="A0AAQ4D5A2"/>
<proteinExistence type="predicted"/>
<dbReference type="Proteomes" id="UP001321473">
    <property type="component" value="Unassembled WGS sequence"/>
</dbReference>
<reference evidence="2 3" key="1">
    <citation type="journal article" date="2023" name="Arcadia Sci">
        <title>De novo assembly of a long-read Amblyomma americanum tick genome.</title>
        <authorList>
            <person name="Chou S."/>
            <person name="Poskanzer K.E."/>
            <person name="Rollins M."/>
            <person name="Thuy-Boun P.S."/>
        </authorList>
    </citation>
    <scope>NUCLEOTIDE SEQUENCE [LARGE SCALE GENOMIC DNA]</scope>
    <source>
        <strain evidence="2">F_SG_1</strain>
        <tissue evidence="2">Salivary glands</tissue>
    </source>
</reference>
<sequence length="154" mass="16568">MDEGCTSEQDQKAPREGQGHPSAKTLEVRQPPPGITSMPVAPSLAPDDDQPVRPQNPATSDQATASSAPPCGRHAAWKILASARLVALGRPPWGDLPVAERPLRCLSIPVRVLAVRLGRRGGENRQETEPGRSRAAQPRRKPRLFLAVRLGSGR</sequence>
<evidence type="ECO:0000313" key="3">
    <source>
        <dbReference type="Proteomes" id="UP001321473"/>
    </source>
</evidence>
<protein>
    <submittedName>
        <fullName evidence="2">Uncharacterized protein</fullName>
    </submittedName>
</protein>
<feature type="compositionally biased region" description="Basic and acidic residues" evidence="1">
    <location>
        <begin position="9"/>
        <end position="18"/>
    </location>
</feature>
<gene>
    <name evidence="2" type="ORF">V5799_004726</name>
</gene>
<comment type="caution">
    <text evidence="2">The sequence shown here is derived from an EMBL/GenBank/DDBJ whole genome shotgun (WGS) entry which is preliminary data.</text>
</comment>
<name>A0AAQ4D5A2_AMBAM</name>
<feature type="region of interest" description="Disordered" evidence="1">
    <location>
        <begin position="118"/>
        <end position="154"/>
    </location>
</feature>
<feature type="compositionally biased region" description="Basic and acidic residues" evidence="1">
    <location>
        <begin position="120"/>
        <end position="132"/>
    </location>
</feature>
<feature type="region of interest" description="Disordered" evidence="1">
    <location>
        <begin position="1"/>
        <end position="70"/>
    </location>
</feature>
<organism evidence="2 3">
    <name type="scientific">Amblyomma americanum</name>
    <name type="common">Lone star tick</name>
    <dbReference type="NCBI Taxonomy" id="6943"/>
    <lineage>
        <taxon>Eukaryota</taxon>
        <taxon>Metazoa</taxon>
        <taxon>Ecdysozoa</taxon>
        <taxon>Arthropoda</taxon>
        <taxon>Chelicerata</taxon>
        <taxon>Arachnida</taxon>
        <taxon>Acari</taxon>
        <taxon>Parasitiformes</taxon>
        <taxon>Ixodida</taxon>
        <taxon>Ixodoidea</taxon>
        <taxon>Ixodidae</taxon>
        <taxon>Amblyomminae</taxon>
        <taxon>Amblyomma</taxon>
    </lineage>
</organism>
<accession>A0AAQ4D5A2</accession>
<dbReference type="EMBL" id="JARKHS020035008">
    <property type="protein sequence ID" value="KAK8757642.1"/>
    <property type="molecule type" value="Genomic_DNA"/>
</dbReference>
<evidence type="ECO:0000256" key="1">
    <source>
        <dbReference type="SAM" id="MobiDB-lite"/>
    </source>
</evidence>
<keyword evidence="3" id="KW-1185">Reference proteome</keyword>